<keyword evidence="2" id="KW-0808">Transferase</keyword>
<evidence type="ECO:0000313" key="8">
    <source>
        <dbReference type="EMBL" id="ODV90067.1"/>
    </source>
</evidence>
<dbReference type="InterPro" id="IPR043129">
    <property type="entry name" value="ATPase_NBD"/>
</dbReference>
<evidence type="ECO:0000313" key="9">
    <source>
        <dbReference type="Proteomes" id="UP000095023"/>
    </source>
</evidence>
<evidence type="ECO:0000256" key="2">
    <source>
        <dbReference type="ARBA" id="ARBA00022679"/>
    </source>
</evidence>
<organism evidence="8 9">
    <name type="scientific">Tortispora caseinolytica NRRL Y-17796</name>
    <dbReference type="NCBI Taxonomy" id="767744"/>
    <lineage>
        <taxon>Eukaryota</taxon>
        <taxon>Fungi</taxon>
        <taxon>Dikarya</taxon>
        <taxon>Ascomycota</taxon>
        <taxon>Saccharomycotina</taxon>
        <taxon>Trigonopsidomycetes</taxon>
        <taxon>Trigonopsidales</taxon>
        <taxon>Trigonopsidaceae</taxon>
        <taxon>Tortispora</taxon>
    </lineage>
</organism>
<dbReference type="HAMAP" id="MF_01445">
    <property type="entry name" value="TsaD"/>
    <property type="match status" value="1"/>
</dbReference>
<dbReference type="OrthoDB" id="10259622at2759"/>
<evidence type="ECO:0000256" key="6">
    <source>
        <dbReference type="ARBA" id="ARBA00048117"/>
    </source>
</evidence>
<dbReference type="EC" id="2.3.1.234" evidence="1"/>
<dbReference type="InterPro" id="IPR000905">
    <property type="entry name" value="Gcp-like_dom"/>
</dbReference>
<dbReference type="NCBIfam" id="TIGR00329">
    <property type="entry name" value="gcp_kae1"/>
    <property type="match status" value="1"/>
</dbReference>
<name>A0A1E4TED5_9ASCO</name>
<dbReference type="InterPro" id="IPR017860">
    <property type="entry name" value="Peptidase_M22_CS"/>
</dbReference>
<dbReference type="SUPFAM" id="SSF53067">
    <property type="entry name" value="Actin-like ATPase domain"/>
    <property type="match status" value="2"/>
</dbReference>
<evidence type="ECO:0000256" key="3">
    <source>
        <dbReference type="ARBA" id="ARBA00022694"/>
    </source>
</evidence>
<feature type="non-terminal residue" evidence="8">
    <location>
        <position position="1"/>
    </location>
</feature>
<dbReference type="GO" id="GO:0061711">
    <property type="term" value="F:tRNA N(6)-L-threonylcarbamoyladenine synthase activity"/>
    <property type="evidence" value="ECO:0007669"/>
    <property type="project" value="UniProtKB-EC"/>
</dbReference>
<sequence length="370" mass="40366">RNYTVLAIETSCDDTAVALLDRPSSNDLSVIANVRKTLKNADVGGIIPVDAVLHHQNNLAPTVSEVLQATNTVPDLIAVTRGPGMGACLAVGLECAKGLAVALNKPLIGVNHMLGHLLTCRIDQANYPQFPFVTLLASGGHTMFTLSRSLYHHQILLNTVDIAIGDALDKCARYLGFSGNMIAKEMEASLVQNFNPDWLQNESLLRLTGDLPMRNKPRRIGSVAFSFASMISKLSRTVSAAGIDPASFLEPQNQMQQLVLAHDVQNRAFDHVIERISTLLDSKSVPGLDSVKSFVASGGTISNMTFRQKLQQLPFSNHYFPPAELCTDNAVMIGWAAIEMFENSNIRTSLSVPPYRKWDISTLSSDPYYV</sequence>
<evidence type="ECO:0000256" key="1">
    <source>
        <dbReference type="ARBA" id="ARBA00012156"/>
    </source>
</evidence>
<dbReference type="Gene3D" id="3.30.420.40">
    <property type="match status" value="2"/>
</dbReference>
<feature type="domain" description="Gcp-like" evidence="7">
    <location>
        <begin position="30"/>
        <end position="335"/>
    </location>
</feature>
<evidence type="ECO:0000256" key="5">
    <source>
        <dbReference type="ARBA" id="ARBA00023315"/>
    </source>
</evidence>
<dbReference type="GO" id="GO:0046872">
    <property type="term" value="F:metal ion binding"/>
    <property type="evidence" value="ECO:0007669"/>
    <property type="project" value="UniProtKB-KW"/>
</dbReference>
<proteinExistence type="inferred from homology"/>
<dbReference type="InterPro" id="IPR017861">
    <property type="entry name" value="KAE1/TsaD"/>
</dbReference>
<dbReference type="PANTHER" id="PTHR11735">
    <property type="entry name" value="TRNA N6-ADENOSINE THREONYLCARBAMOYLTRANSFERASE"/>
    <property type="match status" value="1"/>
</dbReference>
<dbReference type="GO" id="GO:0072670">
    <property type="term" value="P:mitochondrial tRNA threonylcarbamoyladenosine modification"/>
    <property type="evidence" value="ECO:0007669"/>
    <property type="project" value="TreeGrafter"/>
</dbReference>
<dbReference type="PROSITE" id="PS01016">
    <property type="entry name" value="GLYCOPROTEASE"/>
    <property type="match status" value="1"/>
</dbReference>
<accession>A0A1E4TED5</accession>
<dbReference type="GO" id="GO:0005739">
    <property type="term" value="C:mitochondrion"/>
    <property type="evidence" value="ECO:0007669"/>
    <property type="project" value="TreeGrafter"/>
</dbReference>
<dbReference type="Pfam" id="PF00814">
    <property type="entry name" value="TsaD"/>
    <property type="match status" value="1"/>
</dbReference>
<dbReference type="InterPro" id="IPR022450">
    <property type="entry name" value="TsaD"/>
</dbReference>
<dbReference type="PRINTS" id="PR00789">
    <property type="entry name" value="OSIALOPTASE"/>
</dbReference>
<keyword evidence="3" id="KW-0819">tRNA processing</keyword>
<evidence type="ECO:0000259" key="7">
    <source>
        <dbReference type="Pfam" id="PF00814"/>
    </source>
</evidence>
<dbReference type="PANTHER" id="PTHR11735:SF6">
    <property type="entry name" value="TRNA N6-ADENOSINE THREONYLCARBAMOYLTRANSFERASE, MITOCHONDRIAL"/>
    <property type="match status" value="1"/>
</dbReference>
<keyword evidence="5" id="KW-0012">Acyltransferase</keyword>
<gene>
    <name evidence="8" type="ORF">CANCADRAFT_14002</name>
</gene>
<comment type="catalytic activity">
    <reaction evidence="6">
        <text>L-threonylcarbamoyladenylate + adenosine(37) in tRNA = N(6)-L-threonylcarbamoyladenosine(37) in tRNA + AMP + H(+)</text>
        <dbReference type="Rhea" id="RHEA:37059"/>
        <dbReference type="Rhea" id="RHEA-COMP:10162"/>
        <dbReference type="Rhea" id="RHEA-COMP:10163"/>
        <dbReference type="ChEBI" id="CHEBI:15378"/>
        <dbReference type="ChEBI" id="CHEBI:73682"/>
        <dbReference type="ChEBI" id="CHEBI:74411"/>
        <dbReference type="ChEBI" id="CHEBI:74418"/>
        <dbReference type="ChEBI" id="CHEBI:456215"/>
        <dbReference type="EC" id="2.3.1.234"/>
    </reaction>
</comment>
<feature type="non-terminal residue" evidence="8">
    <location>
        <position position="370"/>
    </location>
</feature>
<protein>
    <recommendedName>
        <fullName evidence="1">N(6)-L-threonylcarbamoyladenine synthase</fullName>
        <ecNumber evidence="1">2.3.1.234</ecNumber>
    </recommendedName>
</protein>
<dbReference type="EMBL" id="KV453842">
    <property type="protein sequence ID" value="ODV90067.1"/>
    <property type="molecule type" value="Genomic_DNA"/>
</dbReference>
<dbReference type="AlphaFoldDB" id="A0A1E4TED5"/>
<evidence type="ECO:0000256" key="4">
    <source>
        <dbReference type="ARBA" id="ARBA00022723"/>
    </source>
</evidence>
<keyword evidence="9" id="KW-1185">Reference proteome</keyword>
<dbReference type="Proteomes" id="UP000095023">
    <property type="component" value="Unassembled WGS sequence"/>
</dbReference>
<reference evidence="9" key="1">
    <citation type="submission" date="2016-02" db="EMBL/GenBank/DDBJ databases">
        <title>Comparative genomics of biotechnologically important yeasts.</title>
        <authorList>
            <consortium name="DOE Joint Genome Institute"/>
            <person name="Riley R."/>
            <person name="Haridas S."/>
            <person name="Wolfe K.H."/>
            <person name="Lopes M.R."/>
            <person name="Hittinger C.T."/>
            <person name="Goker M."/>
            <person name="Salamov A."/>
            <person name="Wisecaver J."/>
            <person name="Long T.M."/>
            <person name="Aerts A.L."/>
            <person name="Barry K."/>
            <person name="Choi C."/>
            <person name="Clum A."/>
            <person name="Coughlan A.Y."/>
            <person name="Deshpande S."/>
            <person name="Douglass A.P."/>
            <person name="Hanson S.J."/>
            <person name="Klenk H.-P."/>
            <person name="Labutti K."/>
            <person name="Lapidus A."/>
            <person name="Lindquist E."/>
            <person name="Lipzen A."/>
            <person name="Meier-Kolthoff J.P."/>
            <person name="Ohm R.A."/>
            <person name="Otillar R.P."/>
            <person name="Pangilinan J."/>
            <person name="Peng Y."/>
            <person name="Rokas A."/>
            <person name="Rosa C.A."/>
            <person name="Scheuner C."/>
            <person name="Sibirny A.A."/>
            <person name="Slot J.C."/>
            <person name="Stielow J.B."/>
            <person name="Sun H."/>
            <person name="Kurtzman C.P."/>
            <person name="Blackwell M."/>
            <person name="Jeffries T.W."/>
            <person name="Grigoriev I.V."/>
        </authorList>
    </citation>
    <scope>NUCLEOTIDE SEQUENCE [LARGE SCALE GENOMIC DNA]</scope>
    <source>
        <strain evidence="9">NRRL Y-17796</strain>
    </source>
</reference>
<keyword evidence="4" id="KW-0479">Metal-binding</keyword>